<evidence type="ECO:0000313" key="3">
    <source>
        <dbReference type="EMBL" id="PXF42305.1"/>
    </source>
</evidence>
<evidence type="ECO:0000256" key="2">
    <source>
        <dbReference type="RuleBase" id="RU363124"/>
    </source>
</evidence>
<comment type="similarity">
    <text evidence="1 2">Belongs to the Rab GDI family.</text>
</comment>
<dbReference type="GO" id="GO:0007264">
    <property type="term" value="P:small GTPase-mediated signal transduction"/>
    <property type="evidence" value="ECO:0007669"/>
    <property type="project" value="InterPro"/>
</dbReference>
<dbReference type="OrthoDB" id="9446342at2759"/>
<dbReference type="GO" id="GO:0016192">
    <property type="term" value="P:vesicle-mediated transport"/>
    <property type="evidence" value="ECO:0007669"/>
    <property type="project" value="TreeGrafter"/>
</dbReference>
<dbReference type="Gene3D" id="3.50.50.60">
    <property type="entry name" value="FAD/NAD(P)-binding domain"/>
    <property type="match status" value="1"/>
</dbReference>
<dbReference type="PANTHER" id="PTHR11787:SF8">
    <property type="entry name" value="RAB GDP DISSOCIATION INHIBITOR"/>
    <property type="match status" value="1"/>
</dbReference>
<dbReference type="Gene3D" id="1.10.405.10">
    <property type="entry name" value="Guanine Nucleotide Dissociation Inhibitor, domain 1"/>
    <property type="match status" value="1"/>
</dbReference>
<dbReference type="FunFam" id="1.10.405.10:FF:000001">
    <property type="entry name" value="Rab GDP dissociation inhibitor"/>
    <property type="match status" value="1"/>
</dbReference>
<dbReference type="GO" id="GO:0015031">
    <property type="term" value="P:protein transport"/>
    <property type="evidence" value="ECO:0007669"/>
    <property type="project" value="InterPro"/>
</dbReference>
<dbReference type="GO" id="GO:0005737">
    <property type="term" value="C:cytoplasm"/>
    <property type="evidence" value="ECO:0007669"/>
    <property type="project" value="TreeGrafter"/>
</dbReference>
<organism evidence="3 4">
    <name type="scientific">Gracilariopsis chorda</name>
    <dbReference type="NCBI Taxonomy" id="448386"/>
    <lineage>
        <taxon>Eukaryota</taxon>
        <taxon>Rhodophyta</taxon>
        <taxon>Florideophyceae</taxon>
        <taxon>Rhodymeniophycidae</taxon>
        <taxon>Gracilariales</taxon>
        <taxon>Gracilariaceae</taxon>
        <taxon>Gracilariopsis</taxon>
    </lineage>
</organism>
<dbReference type="InterPro" id="IPR000806">
    <property type="entry name" value="RabGDI"/>
</dbReference>
<dbReference type="SUPFAM" id="SSF54373">
    <property type="entry name" value="FAD-linked reductases, C-terminal domain"/>
    <property type="match status" value="1"/>
</dbReference>
<keyword evidence="4" id="KW-1185">Reference proteome</keyword>
<dbReference type="STRING" id="448386.A0A2V3IJN2"/>
<gene>
    <name evidence="3" type="ORF">BWQ96_07940</name>
</gene>
<sequence>MASSSDVSDTVTINDTPFAKLADGEYDAVVLGTGLTECILSGILSVAGLRVLHCDRNDYYGGACASLNLSQMYAKFAPEFTPPETLIAKSRDYNIDLIPKFIMAGGNMVRMLVHTGVTRYLEFRLTEGSFVFSGERPHKVPATPTEAMTSSIMGLFEKNRCRSFFSFVHSYESDDPSTHGGLNLKTMTMAELYNYYGLQPATISFIGHALALYRDDAYLTQPAEPTLLKIQLYATSLARHGRSPYLYPLYGLGELPQAFARLSAVHGGTYMLHTPIDEIIHNQDGIAIGVRSGDRAAKCRFVAGDPTYFSDKVQQTGRVVRKYCLLDAPPPNTRASGSCQIIIPATQISPPRKSDIYVLVLSYNHRTTPEGMYLGLVSTTVETNSPEDELQPGTELLGSIIESFVTIDDVYEPKGDGKRDQCFITKSYDATTHFETTVDDVFSVYRRIFGTDLILGSGPEAGSAQ</sequence>
<name>A0A2V3IJN2_9FLOR</name>
<dbReference type="Gene3D" id="3.30.519.10">
    <property type="entry name" value="Guanine Nucleotide Dissociation Inhibitor, domain 2"/>
    <property type="match status" value="1"/>
</dbReference>
<proteinExistence type="inferred from homology"/>
<dbReference type="PRINTS" id="PR00892">
    <property type="entry name" value="RABGDI"/>
</dbReference>
<dbReference type="PRINTS" id="PR00891">
    <property type="entry name" value="RABGDIREP"/>
</dbReference>
<evidence type="ECO:0000313" key="4">
    <source>
        <dbReference type="Proteomes" id="UP000247409"/>
    </source>
</evidence>
<dbReference type="PANTHER" id="PTHR11787">
    <property type="entry name" value="RAB GDP-DISSOCIATION INHIBITOR"/>
    <property type="match status" value="1"/>
</dbReference>
<dbReference type="InterPro" id="IPR018203">
    <property type="entry name" value="GDP_dissociation_inhibitor"/>
</dbReference>
<dbReference type="SUPFAM" id="SSF51905">
    <property type="entry name" value="FAD/NAD(P)-binding domain"/>
    <property type="match status" value="2"/>
</dbReference>
<dbReference type="Pfam" id="PF00996">
    <property type="entry name" value="GDI"/>
    <property type="match status" value="1"/>
</dbReference>
<accession>A0A2V3IJN2</accession>
<dbReference type="Proteomes" id="UP000247409">
    <property type="component" value="Unassembled WGS sequence"/>
</dbReference>
<dbReference type="InterPro" id="IPR036188">
    <property type="entry name" value="FAD/NAD-bd_sf"/>
</dbReference>
<evidence type="ECO:0000256" key="1">
    <source>
        <dbReference type="ARBA" id="ARBA00005593"/>
    </source>
</evidence>
<dbReference type="EMBL" id="NBIV01000168">
    <property type="protein sequence ID" value="PXF42305.1"/>
    <property type="molecule type" value="Genomic_DNA"/>
</dbReference>
<protein>
    <recommendedName>
        <fullName evidence="2">Rab GDP dissociation inhibitor</fullName>
    </recommendedName>
</protein>
<reference evidence="3 4" key="1">
    <citation type="journal article" date="2018" name="Mol. Biol. Evol.">
        <title>Analysis of the draft genome of the red seaweed Gracilariopsis chorda provides insights into genome size evolution in Rhodophyta.</title>
        <authorList>
            <person name="Lee J."/>
            <person name="Yang E.C."/>
            <person name="Graf L."/>
            <person name="Yang J.H."/>
            <person name="Qiu H."/>
            <person name="Zel Zion U."/>
            <person name="Chan C.X."/>
            <person name="Stephens T.G."/>
            <person name="Weber A.P.M."/>
            <person name="Boo G.H."/>
            <person name="Boo S.M."/>
            <person name="Kim K.M."/>
            <person name="Shin Y."/>
            <person name="Jung M."/>
            <person name="Lee S.J."/>
            <person name="Yim H.S."/>
            <person name="Lee J.H."/>
            <person name="Bhattacharya D."/>
            <person name="Yoon H.S."/>
        </authorList>
    </citation>
    <scope>NUCLEOTIDE SEQUENCE [LARGE SCALE GENOMIC DNA]</scope>
    <source>
        <strain evidence="3 4">SKKU-2015</strain>
        <tissue evidence="3">Whole body</tissue>
    </source>
</reference>
<dbReference type="AlphaFoldDB" id="A0A2V3IJN2"/>
<comment type="caution">
    <text evidence="3">The sequence shown here is derived from an EMBL/GenBank/DDBJ whole genome shotgun (WGS) entry which is preliminary data.</text>
</comment>
<dbReference type="GO" id="GO:0005093">
    <property type="term" value="F:Rab GDP-dissociation inhibitor activity"/>
    <property type="evidence" value="ECO:0007669"/>
    <property type="project" value="InterPro"/>
</dbReference>